<sequence>MLAVEDTSPVVTETLGRAETVPPGSKKIFIVRDKPILVINDNGRFYGTTGICTYRDSLEND</sequence>
<feature type="non-terminal residue" evidence="1">
    <location>
        <position position="61"/>
    </location>
</feature>
<gene>
    <name evidence="1" type="ORF">GCK32_016785</name>
</gene>
<organism evidence="1 2">
    <name type="scientific">Trichostrongylus colubriformis</name>
    <name type="common">Black scour worm</name>
    <dbReference type="NCBI Taxonomy" id="6319"/>
    <lineage>
        <taxon>Eukaryota</taxon>
        <taxon>Metazoa</taxon>
        <taxon>Ecdysozoa</taxon>
        <taxon>Nematoda</taxon>
        <taxon>Chromadorea</taxon>
        <taxon>Rhabditida</taxon>
        <taxon>Rhabditina</taxon>
        <taxon>Rhabditomorpha</taxon>
        <taxon>Strongyloidea</taxon>
        <taxon>Trichostrongylidae</taxon>
        <taxon>Trichostrongylus</taxon>
    </lineage>
</organism>
<name>A0AAN8EV31_TRICO</name>
<proteinExistence type="predicted"/>
<dbReference type="GO" id="GO:0051537">
    <property type="term" value="F:2 iron, 2 sulfur cluster binding"/>
    <property type="evidence" value="ECO:0007669"/>
    <property type="project" value="InterPro"/>
</dbReference>
<accession>A0AAN8EV31</accession>
<dbReference type="InterPro" id="IPR036922">
    <property type="entry name" value="Rieske_2Fe-2S_sf"/>
</dbReference>
<dbReference type="Proteomes" id="UP001331761">
    <property type="component" value="Unassembled WGS sequence"/>
</dbReference>
<protein>
    <submittedName>
        <fullName evidence="1">Rieske domain-containing protein</fullName>
    </submittedName>
</protein>
<evidence type="ECO:0000313" key="1">
    <source>
        <dbReference type="EMBL" id="KAK5967455.1"/>
    </source>
</evidence>
<evidence type="ECO:0000313" key="2">
    <source>
        <dbReference type="Proteomes" id="UP001331761"/>
    </source>
</evidence>
<keyword evidence="2" id="KW-1185">Reference proteome</keyword>
<comment type="caution">
    <text evidence="1">The sequence shown here is derived from an EMBL/GenBank/DDBJ whole genome shotgun (WGS) entry which is preliminary data.</text>
</comment>
<reference evidence="1 2" key="1">
    <citation type="submission" date="2019-10" db="EMBL/GenBank/DDBJ databases">
        <title>Assembly and Annotation for the nematode Trichostrongylus colubriformis.</title>
        <authorList>
            <person name="Martin J."/>
        </authorList>
    </citation>
    <scope>NUCLEOTIDE SEQUENCE [LARGE SCALE GENOMIC DNA]</scope>
    <source>
        <strain evidence="1">G859</strain>
        <tissue evidence="1">Whole worm</tissue>
    </source>
</reference>
<dbReference type="EMBL" id="WIXE01022452">
    <property type="protein sequence ID" value="KAK5967455.1"/>
    <property type="molecule type" value="Genomic_DNA"/>
</dbReference>
<dbReference type="Gene3D" id="2.102.10.10">
    <property type="entry name" value="Rieske [2Fe-2S] iron-sulphur domain"/>
    <property type="match status" value="1"/>
</dbReference>
<dbReference type="SUPFAM" id="SSF50022">
    <property type="entry name" value="ISP domain"/>
    <property type="match status" value="1"/>
</dbReference>
<dbReference type="AlphaFoldDB" id="A0AAN8EV31"/>